<evidence type="ECO:0000313" key="2">
    <source>
        <dbReference type="EMBL" id="TGK76729.1"/>
    </source>
</evidence>
<keyword evidence="1" id="KW-0812">Transmembrane</keyword>
<gene>
    <name evidence="2" type="ORF">EHQ18_00115</name>
</gene>
<dbReference type="InterPro" id="IPR016410">
    <property type="entry name" value="Phage_imm"/>
</dbReference>
<dbReference type="EMBL" id="RQFF01000006">
    <property type="protein sequence ID" value="TGK76729.1"/>
    <property type="molecule type" value="Genomic_DNA"/>
</dbReference>
<feature type="transmembrane region" description="Helical" evidence="1">
    <location>
        <begin position="39"/>
        <end position="62"/>
    </location>
</feature>
<proteinExistence type="predicted"/>
<evidence type="ECO:0000256" key="1">
    <source>
        <dbReference type="SAM" id="Phobius"/>
    </source>
</evidence>
<evidence type="ECO:0000313" key="3">
    <source>
        <dbReference type="Proteomes" id="UP000297239"/>
    </source>
</evidence>
<dbReference type="OrthoDB" id="333381at2"/>
<accession>A0A6N4Q981</accession>
<sequence>MFSNLGPWEILFLLSPIWAIGGYFLPTIIALVKKKHSFTLVLINLLLGWTIIGWFYALFLALKKNN</sequence>
<comment type="caution">
    <text evidence="2">The sequence shown here is derived from an EMBL/GenBank/DDBJ whole genome shotgun (WGS) entry which is preliminary data.</text>
</comment>
<feature type="transmembrane region" description="Helical" evidence="1">
    <location>
        <begin position="12"/>
        <end position="32"/>
    </location>
</feature>
<reference evidence="2" key="1">
    <citation type="journal article" date="2019" name="PLoS Negl. Trop. Dis.">
        <title>Revisiting the worldwide diversity of Leptospira species in the environment.</title>
        <authorList>
            <person name="Vincent A.T."/>
            <person name="Schiettekatte O."/>
            <person name="Bourhy P."/>
            <person name="Veyrier F.J."/>
            <person name="Picardeau M."/>
        </authorList>
    </citation>
    <scope>NUCLEOTIDE SEQUENCE [LARGE SCALE GENOMIC DNA]</scope>
    <source>
        <strain evidence="2">201800293</strain>
    </source>
</reference>
<protein>
    <submittedName>
        <fullName evidence="2">Superinfection immunity protein</fullName>
    </submittedName>
</protein>
<dbReference type="AlphaFoldDB" id="A0A6N4Q981"/>
<keyword evidence="3" id="KW-1185">Reference proteome</keyword>
<dbReference type="RefSeq" id="WP_100745163.1">
    <property type="nucleotide sequence ID" value="NZ_RQFE01000037.1"/>
</dbReference>
<name>A0A6N4Q981_9LEPT</name>
<keyword evidence="1" id="KW-1133">Transmembrane helix</keyword>
<organism evidence="2 3">
    <name type="scientific">Leptospira kanakyensis</name>
    <dbReference type="NCBI Taxonomy" id="2484968"/>
    <lineage>
        <taxon>Bacteria</taxon>
        <taxon>Pseudomonadati</taxon>
        <taxon>Spirochaetota</taxon>
        <taxon>Spirochaetia</taxon>
        <taxon>Leptospirales</taxon>
        <taxon>Leptospiraceae</taxon>
        <taxon>Leptospira</taxon>
    </lineage>
</organism>
<dbReference type="Proteomes" id="UP000297239">
    <property type="component" value="Unassembled WGS sequence"/>
</dbReference>
<dbReference type="Pfam" id="PF14373">
    <property type="entry name" value="Imm_superinfect"/>
    <property type="match status" value="1"/>
</dbReference>
<keyword evidence="1" id="KW-0472">Membrane</keyword>